<comment type="caution">
    <text evidence="1">The sequence shown here is derived from an EMBL/GenBank/DDBJ whole genome shotgun (WGS) entry which is preliminary data.</text>
</comment>
<evidence type="ECO:0000313" key="1">
    <source>
        <dbReference type="EMBL" id="KAG9503223.1"/>
    </source>
</evidence>
<accession>A0A9P8DJW7</accession>
<dbReference type="GeneID" id="68313922"/>
<dbReference type="Proteomes" id="UP000827133">
    <property type="component" value="Unassembled WGS sequence"/>
</dbReference>
<organism evidence="1 2">
    <name type="scientific">Fusarium musae</name>
    <dbReference type="NCBI Taxonomy" id="1042133"/>
    <lineage>
        <taxon>Eukaryota</taxon>
        <taxon>Fungi</taxon>
        <taxon>Dikarya</taxon>
        <taxon>Ascomycota</taxon>
        <taxon>Pezizomycotina</taxon>
        <taxon>Sordariomycetes</taxon>
        <taxon>Hypocreomycetidae</taxon>
        <taxon>Hypocreales</taxon>
        <taxon>Nectriaceae</taxon>
        <taxon>Fusarium</taxon>
    </lineage>
</organism>
<protein>
    <submittedName>
        <fullName evidence="1">Uncharacterized protein</fullName>
    </submittedName>
</protein>
<name>A0A9P8DJW7_9HYPO</name>
<sequence>MSTNSDTMPGVILHLSSDDLDVLLDKKLQPIYTMLATIIKKLDDLTDRVEAVEGLAKKIPDMETFFTLIPMSGWTFEEAIVTNAEAMVGCADGGGGEMSYGRGWR</sequence>
<dbReference type="KEGG" id="fmu:J7337_006066"/>
<keyword evidence="2" id="KW-1185">Reference proteome</keyword>
<reference evidence="1" key="1">
    <citation type="journal article" date="2021" name="Mol. Plant Microbe Interact.">
        <title>Telomere to telomere genome assembly of Fusarium musae F31, causal agent of crown rot disease of banana.</title>
        <authorList>
            <person name="Degradi L."/>
            <person name="Tava V."/>
            <person name="Kunova A."/>
            <person name="Cortesi P."/>
            <person name="Saracchi M."/>
            <person name="Pasquali M."/>
        </authorList>
    </citation>
    <scope>NUCLEOTIDE SEQUENCE</scope>
    <source>
        <strain evidence="1">F31</strain>
    </source>
</reference>
<dbReference type="RefSeq" id="XP_044682223.1">
    <property type="nucleotide sequence ID" value="XM_044823732.1"/>
</dbReference>
<proteinExistence type="predicted"/>
<gene>
    <name evidence="1" type="ORF">J7337_006066</name>
</gene>
<dbReference type="AlphaFoldDB" id="A0A9P8DJW7"/>
<dbReference type="EMBL" id="JAHBCI010000004">
    <property type="protein sequence ID" value="KAG9503223.1"/>
    <property type="molecule type" value="Genomic_DNA"/>
</dbReference>
<evidence type="ECO:0000313" key="2">
    <source>
        <dbReference type="Proteomes" id="UP000827133"/>
    </source>
</evidence>